<organism evidence="3 4">
    <name type="scientific">Nocardioides yefusunii</name>
    <dbReference type="NCBI Taxonomy" id="2500546"/>
    <lineage>
        <taxon>Bacteria</taxon>
        <taxon>Bacillati</taxon>
        <taxon>Actinomycetota</taxon>
        <taxon>Actinomycetes</taxon>
        <taxon>Propionibacteriales</taxon>
        <taxon>Nocardioidaceae</taxon>
        <taxon>Nocardioides</taxon>
    </lineage>
</organism>
<reference evidence="4" key="1">
    <citation type="journal article" date="2019" name="Int. J. Syst. Evol. Microbiol.">
        <title>The Global Catalogue of Microorganisms (GCM) 10K type strain sequencing project: providing services to taxonomists for standard genome sequencing and annotation.</title>
        <authorList>
            <consortium name="The Broad Institute Genomics Platform"/>
            <consortium name="The Broad Institute Genome Sequencing Center for Infectious Disease"/>
            <person name="Wu L."/>
            <person name="Ma J."/>
        </authorList>
    </citation>
    <scope>NUCLEOTIDE SEQUENCE [LARGE SCALE GENOMIC DNA]</scope>
    <source>
        <strain evidence="4">DFY28</strain>
    </source>
</reference>
<evidence type="ECO:0000256" key="1">
    <source>
        <dbReference type="SAM" id="MobiDB-lite"/>
    </source>
</evidence>
<evidence type="ECO:0000313" key="3">
    <source>
        <dbReference type="EMBL" id="MFC6152767.1"/>
    </source>
</evidence>
<keyword evidence="2" id="KW-0812">Transmembrane</keyword>
<accession>A0ABW1QTF4</accession>
<keyword evidence="4" id="KW-1185">Reference proteome</keyword>
<protein>
    <submittedName>
        <fullName evidence="3">Metallophosphoesterase</fullName>
    </submittedName>
</protein>
<gene>
    <name evidence="3" type="ORF">ACFPWU_03690</name>
</gene>
<name>A0ABW1QTF4_9ACTN</name>
<feature type="transmembrane region" description="Helical" evidence="2">
    <location>
        <begin position="183"/>
        <end position="201"/>
    </location>
</feature>
<keyword evidence="2" id="KW-1133">Transmembrane helix</keyword>
<keyword evidence="2" id="KW-0472">Membrane</keyword>
<feature type="transmembrane region" description="Helical" evidence="2">
    <location>
        <begin position="34"/>
        <end position="57"/>
    </location>
</feature>
<comment type="caution">
    <text evidence="3">The sequence shown here is derived from an EMBL/GenBank/DDBJ whole genome shotgun (WGS) entry which is preliminary data.</text>
</comment>
<dbReference type="SUPFAM" id="SSF56300">
    <property type="entry name" value="Metallo-dependent phosphatases"/>
    <property type="match status" value="1"/>
</dbReference>
<dbReference type="RefSeq" id="WP_239022195.1">
    <property type="nucleotide sequence ID" value="NZ_CP034929.1"/>
</dbReference>
<dbReference type="InterPro" id="IPR029052">
    <property type="entry name" value="Metallo-depent_PP-like"/>
</dbReference>
<sequence>MDEASVPAVDPAAAASGSGTTQGRGPRPVLRRRLLAALVLGVVWLVITTAVAFAFFLSSERTTELVGHDAVVAPRLDSHAVLATGPVLPDVRIEIDSPVGVEITLGKTDAETTEELISRYSLIVSNPEAQADKVVDLVVAMGVSALVRGAAAGLVPVILYLLVGPGRRRAMWDDLRHFRFRPVLAVALVLAVGVAMWQPWWREEAPIASQRDWTTLDDFLGDDFDLDLPADAAAVQIRANAATDGSKKLVGSVVDTWSKSQTFYDDAAAAAAEQDLRQPGTGETVTVFVTDRHDNVGMDRVAKALADAVGSTTVFDGGDDTSTGKPWEAFSLESLDKEFKTFDRWAVTGNHDHGTFVGDKLARLGWNVLEGDVVEGPNGGRLMGYPDPRSSGLGSWRDDKGISFADAQQKVADEVCALDEAGERVNTLLVHDPNLAKKAIAAGCADLVIGGHHHVDKGPTLVEGENSKRGYTFTNGTTGGAAYAIAVGSKPKRDAQISLITYGADGRPVGLQLVTLRTDGKYEVDPFVAFDFADPKDA</sequence>
<proteinExistence type="predicted"/>
<feature type="transmembrane region" description="Helical" evidence="2">
    <location>
        <begin position="137"/>
        <end position="162"/>
    </location>
</feature>
<dbReference type="EMBL" id="JBHSQI010000002">
    <property type="protein sequence ID" value="MFC6152767.1"/>
    <property type="molecule type" value="Genomic_DNA"/>
</dbReference>
<evidence type="ECO:0000313" key="4">
    <source>
        <dbReference type="Proteomes" id="UP001596098"/>
    </source>
</evidence>
<evidence type="ECO:0000256" key="2">
    <source>
        <dbReference type="SAM" id="Phobius"/>
    </source>
</evidence>
<feature type="region of interest" description="Disordered" evidence="1">
    <location>
        <begin position="1"/>
        <end position="26"/>
    </location>
</feature>
<dbReference type="Proteomes" id="UP001596098">
    <property type="component" value="Unassembled WGS sequence"/>
</dbReference>